<gene>
    <name evidence="1" type="ORF">BBK14_33350</name>
</gene>
<sequence>MTAIRTGLGDPFEDPEAQAVLRAAADAARIPTGTTIPVHILESLAEEVTEMIETHEREVTDPRLDESARYGAAQAAFGQRCILDRVLGIIAAA</sequence>
<dbReference type="RefSeq" id="WP_071062023.1">
    <property type="nucleotide sequence ID" value="NZ_MAXA01000121.1"/>
</dbReference>
<accession>A0A1S1QRF5</accession>
<evidence type="ECO:0000313" key="1">
    <source>
        <dbReference type="EMBL" id="OHV36146.1"/>
    </source>
</evidence>
<reference evidence="2" key="1">
    <citation type="submission" date="2016-07" db="EMBL/GenBank/DDBJ databases">
        <title>Frankia sp. NRRL B-16219 Genome sequencing.</title>
        <authorList>
            <person name="Ghodhbane-Gtari F."/>
            <person name="Swanson E."/>
            <person name="Gueddou A."/>
            <person name="Louati M."/>
            <person name="Nouioui I."/>
            <person name="Hezbri K."/>
            <person name="Abebe-Akele F."/>
            <person name="Simpson S."/>
            <person name="Morris K."/>
            <person name="Thomas K."/>
            <person name="Gtari M."/>
            <person name="Tisa L.S."/>
        </authorList>
    </citation>
    <scope>NUCLEOTIDE SEQUENCE [LARGE SCALE GENOMIC DNA]</scope>
    <source>
        <strain evidence="2">NRRL B-16219</strain>
    </source>
</reference>
<comment type="caution">
    <text evidence="1">The sequence shown here is derived from an EMBL/GenBank/DDBJ whole genome shotgun (WGS) entry which is preliminary data.</text>
</comment>
<name>A0A1S1QRF5_9ACTN</name>
<dbReference type="AlphaFoldDB" id="A0A1S1QRF5"/>
<evidence type="ECO:0000313" key="2">
    <source>
        <dbReference type="Proteomes" id="UP000179769"/>
    </source>
</evidence>
<protein>
    <submittedName>
        <fullName evidence="1">Uncharacterized protein</fullName>
    </submittedName>
</protein>
<organism evidence="1 2">
    <name type="scientific">Parafrankia soli</name>
    <dbReference type="NCBI Taxonomy" id="2599596"/>
    <lineage>
        <taxon>Bacteria</taxon>
        <taxon>Bacillati</taxon>
        <taxon>Actinomycetota</taxon>
        <taxon>Actinomycetes</taxon>
        <taxon>Frankiales</taxon>
        <taxon>Frankiaceae</taxon>
        <taxon>Parafrankia</taxon>
    </lineage>
</organism>
<keyword evidence="2" id="KW-1185">Reference proteome</keyword>
<dbReference type="EMBL" id="MAXA01000121">
    <property type="protein sequence ID" value="OHV36146.1"/>
    <property type="molecule type" value="Genomic_DNA"/>
</dbReference>
<dbReference type="OrthoDB" id="10002507at2"/>
<dbReference type="Proteomes" id="UP000179769">
    <property type="component" value="Unassembled WGS sequence"/>
</dbReference>
<proteinExistence type="predicted"/>